<comment type="function">
    <text evidence="2">Tetrapolymerization of the monopyrrole PBG into the hydroxymethylbilane pre-uroporphyrinogen in several discrete steps.</text>
</comment>
<dbReference type="NCBIfam" id="TIGR00212">
    <property type="entry name" value="hemC"/>
    <property type="match status" value="1"/>
</dbReference>
<evidence type="ECO:0000313" key="11">
    <source>
        <dbReference type="EMBL" id="XAN06705.1"/>
    </source>
</evidence>
<protein>
    <recommendedName>
        <fullName evidence="4 8">Hydroxymethylbilane synthase</fullName>
        <ecNumber evidence="4 8">2.5.1.61</ecNumber>
    </recommendedName>
</protein>
<dbReference type="PRINTS" id="PR00151">
    <property type="entry name" value="PORPHBDMNASE"/>
</dbReference>
<dbReference type="PIRSF" id="PIRSF001438">
    <property type="entry name" value="4pyrrol_synth_OHMeBilane_synth"/>
    <property type="match status" value="1"/>
</dbReference>
<evidence type="ECO:0000256" key="3">
    <source>
        <dbReference type="ARBA" id="ARBA00005638"/>
    </source>
</evidence>
<gene>
    <name evidence="11" type="primary">hemC</name>
    <name evidence="11" type="ORF">AADG42_05070</name>
</gene>
<dbReference type="InterPro" id="IPR022419">
    <property type="entry name" value="Porphobilin_deaminase_cofac_BS"/>
</dbReference>
<dbReference type="RefSeq" id="WP_425308133.1">
    <property type="nucleotide sequence ID" value="NZ_CP154795.1"/>
</dbReference>
<feature type="domain" description="Porphobilinogen deaminase N-terminal" evidence="9">
    <location>
        <begin position="4"/>
        <end position="205"/>
    </location>
</feature>
<sequence length="321" mass="33805">MTVIRIGARRSPLAVAQAEWVRDRLVSVGVECEIIGIDTQGDTDRRHLTEIGGTGVFAMAVREALVDVRIDVAVHSMKDLPTAPMPGLEIAAVPEREDARDVLVGCRLADLADGMVIGTGSPRRQVQLAAYAAAHDLDLEFRPIRGNVDTRLALVRSGEISATLLAAAGLRRLGRYDSLDLPHELLPFEVMIPAASQGALAVEIADPARPGVRELVARLDHAPTRARVTAERAFLRELEAGCLAPVGVLATVKSGHGNGIDLTLAAVIGKTFGSTSDFDGSPDALLGIEGTSEAETAAELGARLARAALVRIDDDKTSGPA</sequence>
<evidence type="ECO:0000256" key="1">
    <source>
        <dbReference type="ARBA" id="ARBA00001916"/>
    </source>
</evidence>
<dbReference type="InterPro" id="IPR000860">
    <property type="entry name" value="HemC"/>
</dbReference>
<dbReference type="EMBL" id="CP154795">
    <property type="protein sequence ID" value="XAN06705.1"/>
    <property type="molecule type" value="Genomic_DNA"/>
</dbReference>
<comment type="similarity">
    <text evidence="3">Belongs to the HMBS family.</text>
</comment>
<dbReference type="Gene3D" id="3.30.160.40">
    <property type="entry name" value="Porphobilinogen deaminase, C-terminal domain"/>
    <property type="match status" value="1"/>
</dbReference>
<keyword evidence="5 11" id="KW-0808">Transferase</keyword>
<dbReference type="InterPro" id="IPR022418">
    <property type="entry name" value="Porphobilinogen_deaminase_C"/>
</dbReference>
<keyword evidence="12" id="KW-1185">Reference proteome</keyword>
<evidence type="ECO:0000256" key="2">
    <source>
        <dbReference type="ARBA" id="ARBA00002869"/>
    </source>
</evidence>
<organism evidence="11 12">
    <name type="scientific">Ammonicoccus fulvus</name>
    <dbReference type="NCBI Taxonomy" id="3138240"/>
    <lineage>
        <taxon>Bacteria</taxon>
        <taxon>Bacillati</taxon>
        <taxon>Actinomycetota</taxon>
        <taxon>Actinomycetes</taxon>
        <taxon>Propionibacteriales</taxon>
        <taxon>Propionibacteriaceae</taxon>
        <taxon>Ammonicoccus</taxon>
    </lineage>
</organism>
<dbReference type="Pfam" id="PF01379">
    <property type="entry name" value="Porphobil_deam"/>
    <property type="match status" value="1"/>
</dbReference>
<evidence type="ECO:0000256" key="4">
    <source>
        <dbReference type="ARBA" id="ARBA00012655"/>
    </source>
</evidence>
<dbReference type="SUPFAM" id="SSF54782">
    <property type="entry name" value="Porphobilinogen deaminase (hydroxymethylbilane synthase), C-terminal domain"/>
    <property type="match status" value="1"/>
</dbReference>
<dbReference type="SUPFAM" id="SSF53850">
    <property type="entry name" value="Periplasmic binding protein-like II"/>
    <property type="match status" value="1"/>
</dbReference>
<evidence type="ECO:0000259" key="9">
    <source>
        <dbReference type="Pfam" id="PF01379"/>
    </source>
</evidence>
<dbReference type="InterPro" id="IPR022417">
    <property type="entry name" value="Porphobilin_deaminase_N"/>
</dbReference>
<accession>A0ABZ3FM12</accession>
<feature type="domain" description="Porphobilinogen deaminase C-terminal" evidence="10">
    <location>
        <begin position="227"/>
        <end position="307"/>
    </location>
</feature>
<comment type="cofactor">
    <cofactor evidence="1">
        <name>dipyrromethane</name>
        <dbReference type="ChEBI" id="CHEBI:60342"/>
    </cofactor>
</comment>
<dbReference type="Pfam" id="PF03900">
    <property type="entry name" value="Porphobil_deamC"/>
    <property type="match status" value="1"/>
</dbReference>
<evidence type="ECO:0000256" key="7">
    <source>
        <dbReference type="ARBA" id="ARBA00048169"/>
    </source>
</evidence>
<dbReference type="InterPro" id="IPR036803">
    <property type="entry name" value="Porphobilinogen_deaminase_C_sf"/>
</dbReference>
<dbReference type="PROSITE" id="PS00533">
    <property type="entry name" value="PORPHOBILINOGEN_DEAM"/>
    <property type="match status" value="1"/>
</dbReference>
<evidence type="ECO:0000256" key="8">
    <source>
        <dbReference type="NCBIfam" id="TIGR00212"/>
    </source>
</evidence>
<dbReference type="Gene3D" id="3.40.190.10">
    <property type="entry name" value="Periplasmic binding protein-like II"/>
    <property type="match status" value="2"/>
</dbReference>
<reference evidence="11 12" key="1">
    <citation type="submission" date="2024-04" db="EMBL/GenBank/DDBJ databases">
        <title>Isolation of an actinomycete strain from pig manure.</title>
        <authorList>
            <person name="Gong T."/>
            <person name="Yu Z."/>
            <person name="An M."/>
            <person name="Wei C."/>
            <person name="Yang W."/>
            <person name="Liu L."/>
        </authorList>
    </citation>
    <scope>NUCLEOTIDE SEQUENCE [LARGE SCALE GENOMIC DNA]</scope>
    <source>
        <strain evidence="11 12">ZF39</strain>
    </source>
</reference>
<comment type="catalytic activity">
    <reaction evidence="7">
        <text>4 porphobilinogen + H2O = hydroxymethylbilane + 4 NH4(+)</text>
        <dbReference type="Rhea" id="RHEA:13185"/>
        <dbReference type="ChEBI" id="CHEBI:15377"/>
        <dbReference type="ChEBI" id="CHEBI:28938"/>
        <dbReference type="ChEBI" id="CHEBI:57845"/>
        <dbReference type="ChEBI" id="CHEBI:58126"/>
        <dbReference type="EC" id="2.5.1.61"/>
    </reaction>
</comment>
<dbReference type="PANTHER" id="PTHR11557:SF0">
    <property type="entry name" value="PORPHOBILINOGEN DEAMINASE"/>
    <property type="match status" value="1"/>
</dbReference>
<evidence type="ECO:0000256" key="5">
    <source>
        <dbReference type="ARBA" id="ARBA00022679"/>
    </source>
</evidence>
<dbReference type="EC" id="2.5.1.61" evidence="4 8"/>
<keyword evidence="6" id="KW-0627">Porphyrin biosynthesis</keyword>
<dbReference type="GO" id="GO:0004418">
    <property type="term" value="F:hydroxymethylbilane synthase activity"/>
    <property type="evidence" value="ECO:0007669"/>
    <property type="project" value="UniProtKB-EC"/>
</dbReference>
<dbReference type="PANTHER" id="PTHR11557">
    <property type="entry name" value="PORPHOBILINOGEN DEAMINASE"/>
    <property type="match status" value="1"/>
</dbReference>
<evidence type="ECO:0000259" key="10">
    <source>
        <dbReference type="Pfam" id="PF03900"/>
    </source>
</evidence>
<evidence type="ECO:0000313" key="12">
    <source>
        <dbReference type="Proteomes" id="UP001442841"/>
    </source>
</evidence>
<name>A0ABZ3FM12_9ACTN</name>
<dbReference type="Proteomes" id="UP001442841">
    <property type="component" value="Chromosome"/>
</dbReference>
<proteinExistence type="inferred from homology"/>
<evidence type="ECO:0000256" key="6">
    <source>
        <dbReference type="ARBA" id="ARBA00023244"/>
    </source>
</evidence>